<organism evidence="1 2">
    <name type="scientific">Lasius platythorax</name>
    <dbReference type="NCBI Taxonomy" id="488582"/>
    <lineage>
        <taxon>Eukaryota</taxon>
        <taxon>Metazoa</taxon>
        <taxon>Ecdysozoa</taxon>
        <taxon>Arthropoda</taxon>
        <taxon>Hexapoda</taxon>
        <taxon>Insecta</taxon>
        <taxon>Pterygota</taxon>
        <taxon>Neoptera</taxon>
        <taxon>Endopterygota</taxon>
        <taxon>Hymenoptera</taxon>
        <taxon>Apocrita</taxon>
        <taxon>Aculeata</taxon>
        <taxon>Formicoidea</taxon>
        <taxon>Formicidae</taxon>
        <taxon>Formicinae</taxon>
        <taxon>Lasius</taxon>
        <taxon>Lasius</taxon>
    </lineage>
</organism>
<protein>
    <submittedName>
        <fullName evidence="1">Uncharacterized protein</fullName>
    </submittedName>
</protein>
<dbReference type="EMBL" id="OZ034825">
    <property type="protein sequence ID" value="CAL1680019.1"/>
    <property type="molecule type" value="Genomic_DNA"/>
</dbReference>
<reference evidence="1" key="1">
    <citation type="submission" date="2024-04" db="EMBL/GenBank/DDBJ databases">
        <authorList>
            <consortium name="Molecular Ecology Group"/>
        </authorList>
    </citation>
    <scope>NUCLEOTIDE SEQUENCE</scope>
</reference>
<accession>A0AAV2NIP2</accession>
<evidence type="ECO:0000313" key="1">
    <source>
        <dbReference type="EMBL" id="CAL1680019.1"/>
    </source>
</evidence>
<dbReference type="AlphaFoldDB" id="A0AAV2NIP2"/>
<keyword evidence="2" id="KW-1185">Reference proteome</keyword>
<name>A0AAV2NIP2_9HYME</name>
<gene>
    <name evidence="1" type="ORF">LPLAT_LOCUS6112</name>
</gene>
<dbReference type="Proteomes" id="UP001497644">
    <property type="component" value="Chromosome 2"/>
</dbReference>
<proteinExistence type="predicted"/>
<sequence length="115" mass="13717">MKCCIKSARRLLREIDESIRQRRVDSNRGKNSLRMSCFRRDLAVTEAPRTSVDEIRTSPRRGVYLMLCTESKCFRKLASILDLYGQYWQEKCVSKVTMPQPIFRCFRRFDAHEYI</sequence>
<evidence type="ECO:0000313" key="2">
    <source>
        <dbReference type="Proteomes" id="UP001497644"/>
    </source>
</evidence>